<dbReference type="Proteomes" id="UP000290365">
    <property type="component" value="Chromosome"/>
</dbReference>
<dbReference type="GO" id="GO:0006518">
    <property type="term" value="P:peptide metabolic process"/>
    <property type="evidence" value="ECO:0007669"/>
    <property type="project" value="TreeGrafter"/>
</dbReference>
<reference evidence="8 9" key="1">
    <citation type="submission" date="2019-01" db="EMBL/GenBank/DDBJ databases">
        <title>Ktedonosporobacter rubrisoli SCAWS-G2.</title>
        <authorList>
            <person name="Huang Y."/>
            <person name="Yan B."/>
        </authorList>
    </citation>
    <scope>NUCLEOTIDE SEQUENCE [LARGE SCALE GENOMIC DNA]</scope>
    <source>
        <strain evidence="8 9">SCAWS-G2</strain>
    </source>
</reference>
<organism evidence="8 9">
    <name type="scientific">Ktedonosporobacter rubrisoli</name>
    <dbReference type="NCBI Taxonomy" id="2509675"/>
    <lineage>
        <taxon>Bacteria</taxon>
        <taxon>Bacillati</taxon>
        <taxon>Chloroflexota</taxon>
        <taxon>Ktedonobacteria</taxon>
        <taxon>Ktedonobacterales</taxon>
        <taxon>Ktedonosporobacteraceae</taxon>
        <taxon>Ktedonosporobacter</taxon>
    </lineage>
</organism>
<accession>A0A4P6JPY6</accession>
<evidence type="ECO:0000256" key="4">
    <source>
        <dbReference type="ARBA" id="ARBA00022833"/>
    </source>
</evidence>
<evidence type="ECO:0000256" key="2">
    <source>
        <dbReference type="ARBA" id="ARBA00022723"/>
    </source>
</evidence>
<evidence type="ECO:0000256" key="5">
    <source>
        <dbReference type="ARBA" id="ARBA00023049"/>
    </source>
</evidence>
<dbReference type="EMBL" id="CP035758">
    <property type="protein sequence ID" value="QBD77162.1"/>
    <property type="molecule type" value="Genomic_DNA"/>
</dbReference>
<evidence type="ECO:0000256" key="1">
    <source>
        <dbReference type="ARBA" id="ARBA00022670"/>
    </source>
</evidence>
<dbReference type="AlphaFoldDB" id="A0A4P6JPY6"/>
<dbReference type="SUPFAM" id="SSF55486">
    <property type="entry name" value="Metalloproteases ('zincins'), catalytic domain"/>
    <property type="match status" value="1"/>
</dbReference>
<dbReference type="OrthoDB" id="9762795at2"/>
<dbReference type="PANTHER" id="PTHR11804">
    <property type="entry name" value="PROTEASE M3 THIMET OLIGOPEPTIDASE-RELATED"/>
    <property type="match status" value="1"/>
</dbReference>
<gene>
    <name evidence="8" type="ORF">EPA93_14610</name>
</gene>
<dbReference type="Pfam" id="PF01432">
    <property type="entry name" value="Peptidase_M3"/>
    <property type="match status" value="1"/>
</dbReference>
<dbReference type="KEGG" id="kbs:EPA93_14610"/>
<name>A0A4P6JPY6_KTERU</name>
<dbReference type="InterPro" id="IPR045090">
    <property type="entry name" value="Pept_M3A_M3B"/>
</dbReference>
<comment type="cofactor">
    <cofactor evidence="6">
        <name>Zn(2+)</name>
        <dbReference type="ChEBI" id="CHEBI:29105"/>
    </cofactor>
    <text evidence="6">Binds 1 zinc ion.</text>
</comment>
<dbReference type="CDD" id="cd09606">
    <property type="entry name" value="M3B_PepF"/>
    <property type="match status" value="1"/>
</dbReference>
<sequence length="570" mass="66881">MFTSLPQTSEAFERLSWAEIEPWYRELLESPLVSETLQPWMVQWSDLSALVNETMMRLDIACTTNTADEERPRRKQRFMEEVSTPQQALDQQIKERLLASGLEPEGFALPLRNLRTEAALYREENLPLLNEDKALDDEYYQIGGAQMITWNGEEMPKTTVEHVLFHPDRAQRERAWRAIAEREAEDREELDALWIKKMHVRQQIARNAGYENYRDYRWQQLLRFDYTPDDCKIFHRTVEQVIVPAASQLFEKRRKLLGVEKLRPWDMLVDPRASEEPGRISDVDALLKQCLPVFQSIDPQLGSYFETMLQEQLFDLEERPNKADDGYNLPLEVRRRPFIFGKVNAITDVVPLIFHEMGHAFHVFETIPLPYIHQRKEEAIPLEFGEVASTSMEFIGAMHLHQVGLCTEQEAARLRIQHLENLLTNFLPLIVMGDAFQHWVYDHPKQGMNPEQCRQKWAELSQRYQPAIDWSGLERECGSRWQGVLHYYCFPFYFIEYAFAALGALQIWDNYLHDQERAIRQYRFALSLGATRTVPELYEAAGARFAFDTDMLEYVVQLISRTVEDLEAHV</sequence>
<evidence type="ECO:0000313" key="9">
    <source>
        <dbReference type="Proteomes" id="UP000290365"/>
    </source>
</evidence>
<dbReference type="GO" id="GO:0046872">
    <property type="term" value="F:metal ion binding"/>
    <property type="evidence" value="ECO:0007669"/>
    <property type="project" value="UniProtKB-UniRule"/>
</dbReference>
<evidence type="ECO:0000313" key="8">
    <source>
        <dbReference type="EMBL" id="QBD77162.1"/>
    </source>
</evidence>
<keyword evidence="9" id="KW-1185">Reference proteome</keyword>
<comment type="similarity">
    <text evidence="6">Belongs to the peptidase M3 family.</text>
</comment>
<keyword evidence="1 6" id="KW-0645">Protease</keyword>
<keyword evidence="5 6" id="KW-0482">Metalloprotease</keyword>
<proteinExistence type="inferred from homology"/>
<dbReference type="Gene3D" id="1.10.1370.30">
    <property type="match status" value="1"/>
</dbReference>
<dbReference type="RefSeq" id="WP_129888225.1">
    <property type="nucleotide sequence ID" value="NZ_CP035758.1"/>
</dbReference>
<dbReference type="PANTHER" id="PTHR11804:SF48">
    <property type="entry name" value="PUTATIVE-RELATED"/>
    <property type="match status" value="1"/>
</dbReference>
<protein>
    <submittedName>
        <fullName evidence="8">Peptidase M3</fullName>
    </submittedName>
</protein>
<evidence type="ECO:0000259" key="7">
    <source>
        <dbReference type="Pfam" id="PF01432"/>
    </source>
</evidence>
<evidence type="ECO:0000256" key="3">
    <source>
        <dbReference type="ARBA" id="ARBA00022801"/>
    </source>
</evidence>
<keyword evidence="4 6" id="KW-0862">Zinc</keyword>
<evidence type="ECO:0000256" key="6">
    <source>
        <dbReference type="RuleBase" id="RU003435"/>
    </source>
</evidence>
<feature type="domain" description="Peptidase M3A/M3B catalytic" evidence="7">
    <location>
        <begin position="167"/>
        <end position="553"/>
    </location>
</feature>
<keyword evidence="3 6" id="KW-0378">Hydrolase</keyword>
<keyword evidence="2 6" id="KW-0479">Metal-binding</keyword>
<dbReference type="GO" id="GO:0006508">
    <property type="term" value="P:proteolysis"/>
    <property type="evidence" value="ECO:0007669"/>
    <property type="project" value="UniProtKB-KW"/>
</dbReference>
<dbReference type="GO" id="GO:0004222">
    <property type="term" value="F:metalloendopeptidase activity"/>
    <property type="evidence" value="ECO:0007669"/>
    <property type="project" value="InterPro"/>
</dbReference>
<dbReference type="InterPro" id="IPR001567">
    <property type="entry name" value="Pept_M3A_M3B_dom"/>
</dbReference>